<organism evidence="5 6">
    <name type="scientific">Zizania palustris</name>
    <name type="common">Northern wild rice</name>
    <dbReference type="NCBI Taxonomy" id="103762"/>
    <lineage>
        <taxon>Eukaryota</taxon>
        <taxon>Viridiplantae</taxon>
        <taxon>Streptophyta</taxon>
        <taxon>Embryophyta</taxon>
        <taxon>Tracheophyta</taxon>
        <taxon>Spermatophyta</taxon>
        <taxon>Magnoliopsida</taxon>
        <taxon>Liliopsida</taxon>
        <taxon>Poales</taxon>
        <taxon>Poaceae</taxon>
        <taxon>BOP clade</taxon>
        <taxon>Oryzoideae</taxon>
        <taxon>Oryzeae</taxon>
        <taxon>Zizaniinae</taxon>
        <taxon>Zizania</taxon>
    </lineage>
</organism>
<reference evidence="5" key="2">
    <citation type="submission" date="2021-02" db="EMBL/GenBank/DDBJ databases">
        <authorList>
            <person name="Kimball J.A."/>
            <person name="Haas M.W."/>
            <person name="Macchietto M."/>
            <person name="Kono T."/>
            <person name="Duquette J."/>
            <person name="Shao M."/>
        </authorList>
    </citation>
    <scope>NUCLEOTIDE SEQUENCE</scope>
    <source>
        <tissue evidence="5">Fresh leaf tissue</tissue>
    </source>
</reference>
<gene>
    <name evidence="5" type="ORF">GUJ93_ZPchr0004g40343</name>
</gene>
<dbReference type="Pfam" id="PF03514">
    <property type="entry name" value="GRAS"/>
    <property type="match status" value="2"/>
</dbReference>
<evidence type="ECO:0000256" key="3">
    <source>
        <dbReference type="PROSITE-ProRule" id="PRU01191"/>
    </source>
</evidence>
<dbReference type="PROSITE" id="PS50985">
    <property type="entry name" value="GRAS"/>
    <property type="match status" value="1"/>
</dbReference>
<sequence length="316" mass="33525">MTRSPSNSSTSTASSSASSSPPTSATTSRQQLTEAAAAIVDGNHETATTHLAALKRAANSRGEAEKRLVAMMVAALSSRIAQASSVPSRHLADLCGAEQRAGSQLLHDISPCFRLALHAANVAIMDAVGDPPRHTPRRLRPTLPAIGEKLQKLAERAGIGYSFKVVSCRATEIEASKLGCEAGEALAVNLAFALSHVPDESVSPANPRDEILRRARALGPQVVALVEQELNSNTAPLTTRLSDACAHYGAILESLDATIPRDSAERRGPRRRWPRGQRTRWQGGPRPAGAVRGLRQVARPFRHGRVPPGGARPGHC</sequence>
<evidence type="ECO:0000256" key="4">
    <source>
        <dbReference type="SAM" id="MobiDB-lite"/>
    </source>
</evidence>
<feature type="compositionally biased region" description="Basic residues" evidence="4">
    <location>
        <begin position="268"/>
        <end position="278"/>
    </location>
</feature>
<evidence type="ECO:0000313" key="6">
    <source>
        <dbReference type="Proteomes" id="UP000729402"/>
    </source>
</evidence>
<keyword evidence="1" id="KW-0805">Transcription regulation</keyword>
<feature type="region of interest" description="Leucine repeat II (LRII)" evidence="3">
    <location>
        <begin position="145"/>
        <end position="177"/>
    </location>
</feature>
<evidence type="ECO:0000256" key="2">
    <source>
        <dbReference type="ARBA" id="ARBA00023163"/>
    </source>
</evidence>
<accession>A0A8J5SS46</accession>
<dbReference type="AlphaFoldDB" id="A0A8J5SS46"/>
<name>A0A8J5SS46_ZIZPA</name>
<dbReference type="PANTHER" id="PTHR31636">
    <property type="entry name" value="OSJNBA0084A10.13 PROTEIN-RELATED"/>
    <property type="match status" value="1"/>
</dbReference>
<reference evidence="5" key="1">
    <citation type="journal article" date="2021" name="bioRxiv">
        <title>Whole Genome Assembly and Annotation of Northern Wild Rice, Zizania palustris L., Supports a Whole Genome Duplication in the Zizania Genus.</title>
        <authorList>
            <person name="Haas M."/>
            <person name="Kono T."/>
            <person name="Macchietto M."/>
            <person name="Millas R."/>
            <person name="McGilp L."/>
            <person name="Shao M."/>
            <person name="Duquette J."/>
            <person name="Hirsch C.N."/>
            <person name="Kimball J."/>
        </authorList>
    </citation>
    <scope>NUCLEOTIDE SEQUENCE</scope>
    <source>
        <tissue evidence="5">Fresh leaf tissue</tissue>
    </source>
</reference>
<protein>
    <submittedName>
        <fullName evidence="5">Uncharacterized protein</fullName>
    </submittedName>
</protein>
<feature type="compositionally biased region" description="Low complexity" evidence="4">
    <location>
        <begin position="1"/>
        <end position="28"/>
    </location>
</feature>
<keyword evidence="2" id="KW-0804">Transcription</keyword>
<feature type="region of interest" description="SAW" evidence="3">
    <location>
        <begin position="283"/>
        <end position="316"/>
    </location>
</feature>
<evidence type="ECO:0000256" key="1">
    <source>
        <dbReference type="ARBA" id="ARBA00023015"/>
    </source>
</evidence>
<comment type="caution">
    <text evidence="5">The sequence shown here is derived from an EMBL/GenBank/DDBJ whole genome shotgun (WGS) entry which is preliminary data.</text>
</comment>
<dbReference type="Proteomes" id="UP000729402">
    <property type="component" value="Unassembled WGS sequence"/>
</dbReference>
<proteinExistence type="inferred from homology"/>
<comment type="caution">
    <text evidence="3">Lacks conserved residue(s) required for the propagation of feature annotation.</text>
</comment>
<keyword evidence="6" id="KW-1185">Reference proteome</keyword>
<feature type="region of interest" description="Disordered" evidence="4">
    <location>
        <begin position="1"/>
        <end position="31"/>
    </location>
</feature>
<feature type="region of interest" description="Disordered" evidence="4">
    <location>
        <begin position="260"/>
        <end position="290"/>
    </location>
</feature>
<evidence type="ECO:0000313" key="5">
    <source>
        <dbReference type="EMBL" id="KAG8065935.1"/>
    </source>
</evidence>
<dbReference type="OrthoDB" id="677896at2759"/>
<comment type="similarity">
    <text evidence="3">Belongs to the GRAS family.</text>
</comment>
<dbReference type="InterPro" id="IPR005202">
    <property type="entry name" value="TF_GRAS"/>
</dbReference>
<dbReference type="EMBL" id="JAAALK010000285">
    <property type="protein sequence ID" value="KAG8065935.1"/>
    <property type="molecule type" value="Genomic_DNA"/>
</dbReference>